<proteinExistence type="predicted"/>
<dbReference type="SMART" id="SM00355">
    <property type="entry name" value="ZnF_C2H2"/>
    <property type="match status" value="4"/>
</dbReference>
<feature type="domain" description="C2H2-type" evidence="6">
    <location>
        <begin position="83"/>
        <end position="111"/>
    </location>
</feature>
<keyword evidence="2" id="KW-0677">Repeat</keyword>
<accession>A0A0N4U1E4</accession>
<evidence type="ECO:0000256" key="2">
    <source>
        <dbReference type="ARBA" id="ARBA00022737"/>
    </source>
</evidence>
<evidence type="ECO:0000259" key="6">
    <source>
        <dbReference type="PROSITE" id="PS50157"/>
    </source>
</evidence>
<dbReference type="PROSITE" id="PS50157">
    <property type="entry name" value="ZINC_FINGER_C2H2_2"/>
    <property type="match status" value="2"/>
</dbReference>
<evidence type="ECO:0000313" key="8">
    <source>
        <dbReference type="Proteomes" id="UP000038040"/>
    </source>
</evidence>
<dbReference type="PROSITE" id="PS00028">
    <property type="entry name" value="ZINC_FINGER_C2H2_1"/>
    <property type="match status" value="1"/>
</dbReference>
<evidence type="ECO:0000256" key="4">
    <source>
        <dbReference type="ARBA" id="ARBA00022833"/>
    </source>
</evidence>
<dbReference type="AlphaFoldDB" id="A0A0N4U1E4"/>
<evidence type="ECO:0000313" key="10">
    <source>
        <dbReference type="WBParaSite" id="DME_0000042101-mRNA-1"/>
    </source>
</evidence>
<dbReference type="GO" id="GO:0005634">
    <property type="term" value="C:nucleus"/>
    <property type="evidence" value="ECO:0007669"/>
    <property type="project" value="TreeGrafter"/>
</dbReference>
<dbReference type="GO" id="GO:0000981">
    <property type="term" value="F:DNA-binding transcription factor activity, RNA polymerase II-specific"/>
    <property type="evidence" value="ECO:0007669"/>
    <property type="project" value="TreeGrafter"/>
</dbReference>
<dbReference type="Proteomes" id="UP000038040">
    <property type="component" value="Unplaced"/>
</dbReference>
<evidence type="ECO:0000256" key="1">
    <source>
        <dbReference type="ARBA" id="ARBA00022723"/>
    </source>
</evidence>
<gene>
    <name evidence="7" type="ORF">DME_LOCUS4781</name>
</gene>
<dbReference type="OrthoDB" id="6077919at2759"/>
<name>A0A0N4U1E4_DRAME</name>
<evidence type="ECO:0000256" key="5">
    <source>
        <dbReference type="PROSITE-ProRule" id="PRU00042"/>
    </source>
</evidence>
<evidence type="ECO:0000313" key="7">
    <source>
        <dbReference type="EMBL" id="VDN54808.1"/>
    </source>
</evidence>
<dbReference type="Gene3D" id="3.30.160.60">
    <property type="entry name" value="Classic Zinc Finger"/>
    <property type="match status" value="1"/>
</dbReference>
<dbReference type="STRING" id="318479.A0A0N4U1E4"/>
<dbReference type="PANTHER" id="PTHR24409:SF295">
    <property type="entry name" value="AZ2-RELATED"/>
    <property type="match status" value="1"/>
</dbReference>
<dbReference type="WBParaSite" id="DME_0000042101-mRNA-1">
    <property type="protein sequence ID" value="DME_0000042101-mRNA-1"/>
    <property type="gene ID" value="DME_0000042101"/>
</dbReference>
<keyword evidence="4" id="KW-0862">Zinc</keyword>
<keyword evidence="9" id="KW-1185">Reference proteome</keyword>
<dbReference type="GO" id="GO:0008270">
    <property type="term" value="F:zinc ion binding"/>
    <property type="evidence" value="ECO:0007669"/>
    <property type="project" value="UniProtKB-KW"/>
</dbReference>
<protein>
    <submittedName>
        <fullName evidence="10">C2H2-type domain-containing protein</fullName>
    </submittedName>
</protein>
<dbReference type="Proteomes" id="UP000274756">
    <property type="component" value="Unassembled WGS sequence"/>
</dbReference>
<sequence>MHLCHMLRYCLGFNTLLPLIIDKDFKFLCLFDSSLFQLKSSSANDEDNIVRKTRWICRLCGKSLSSKRSYDEHTNIHNKSRPFQCEHCNYAAASQMTLRRHILRNHTPRQAWGYQCPHCPELYMEPASYQQHVAYVILVSFSTILSRHYGKSATFGCPSENCIFKTRCFSHFREHIMKHRDLFHPNMDITRVNANCFLVDDKLGVGYQGNFTFRNPYTIIKHGLKFKKLLKFNGERCKFRKVPHPEKMASSSLHDRSKMYAERFRESVWKNVRYCEEEEATPITDVDCLEVTVDDSESSCNDFYEGMVEPELD</sequence>
<reference evidence="7 9" key="2">
    <citation type="submission" date="2018-11" db="EMBL/GenBank/DDBJ databases">
        <authorList>
            <consortium name="Pathogen Informatics"/>
        </authorList>
    </citation>
    <scope>NUCLEOTIDE SEQUENCE [LARGE SCALE GENOMIC DNA]</scope>
</reference>
<keyword evidence="1" id="KW-0479">Metal-binding</keyword>
<evidence type="ECO:0000256" key="3">
    <source>
        <dbReference type="ARBA" id="ARBA00022771"/>
    </source>
</evidence>
<dbReference type="SUPFAM" id="SSF57667">
    <property type="entry name" value="beta-beta-alpha zinc fingers"/>
    <property type="match status" value="1"/>
</dbReference>
<dbReference type="GO" id="GO:0000977">
    <property type="term" value="F:RNA polymerase II transcription regulatory region sequence-specific DNA binding"/>
    <property type="evidence" value="ECO:0007669"/>
    <property type="project" value="TreeGrafter"/>
</dbReference>
<dbReference type="EMBL" id="UYYG01001150">
    <property type="protein sequence ID" value="VDN54808.1"/>
    <property type="molecule type" value="Genomic_DNA"/>
</dbReference>
<keyword evidence="3 5" id="KW-0863">Zinc-finger</keyword>
<dbReference type="InterPro" id="IPR013087">
    <property type="entry name" value="Znf_C2H2_type"/>
</dbReference>
<feature type="domain" description="C2H2-type" evidence="6">
    <location>
        <begin position="55"/>
        <end position="82"/>
    </location>
</feature>
<evidence type="ECO:0000313" key="9">
    <source>
        <dbReference type="Proteomes" id="UP000274756"/>
    </source>
</evidence>
<dbReference type="PANTHER" id="PTHR24409">
    <property type="entry name" value="ZINC FINGER PROTEIN 142"/>
    <property type="match status" value="1"/>
</dbReference>
<reference evidence="10" key="1">
    <citation type="submission" date="2017-02" db="UniProtKB">
        <authorList>
            <consortium name="WormBaseParasite"/>
        </authorList>
    </citation>
    <scope>IDENTIFICATION</scope>
</reference>
<organism evidence="8 10">
    <name type="scientific">Dracunculus medinensis</name>
    <name type="common">Guinea worm</name>
    <dbReference type="NCBI Taxonomy" id="318479"/>
    <lineage>
        <taxon>Eukaryota</taxon>
        <taxon>Metazoa</taxon>
        <taxon>Ecdysozoa</taxon>
        <taxon>Nematoda</taxon>
        <taxon>Chromadorea</taxon>
        <taxon>Rhabditida</taxon>
        <taxon>Spirurina</taxon>
        <taxon>Dracunculoidea</taxon>
        <taxon>Dracunculidae</taxon>
        <taxon>Dracunculus</taxon>
    </lineage>
</organism>
<dbReference type="InterPro" id="IPR036236">
    <property type="entry name" value="Znf_C2H2_sf"/>
</dbReference>